<keyword evidence="1" id="KW-0472">Membrane</keyword>
<keyword evidence="1" id="KW-1133">Transmembrane helix</keyword>
<protein>
    <submittedName>
        <fullName evidence="2">Putative membrane protein YdbT with pleckstrin-like domain</fullName>
    </submittedName>
</protein>
<accession>A0A853DI23</accession>
<evidence type="ECO:0000313" key="3">
    <source>
        <dbReference type="Proteomes" id="UP000571817"/>
    </source>
</evidence>
<evidence type="ECO:0000313" key="2">
    <source>
        <dbReference type="EMBL" id="NYJ76408.1"/>
    </source>
</evidence>
<proteinExistence type="predicted"/>
<keyword evidence="3" id="KW-1185">Reference proteome</keyword>
<dbReference type="AlphaFoldDB" id="A0A853DI23"/>
<feature type="transmembrane region" description="Helical" evidence="1">
    <location>
        <begin position="12"/>
        <end position="32"/>
    </location>
</feature>
<keyword evidence="1" id="KW-0812">Transmembrane</keyword>
<sequence length="159" mass="17151">MPVTQLRIRWSVAIASSAPVAVIGAAFCVLAIPPFGLGLGAAIVFVLLAGSMSVRRVRRRTLTVHPDVLVVQRDQYRLSVPWSRVTAVQSRRHQVVMRVEELVCAGAAVDAVSSSGRPSVLPKRLEGHPALSRVMVSLYSKDWKNGPIGEKVRAAGVHV</sequence>
<dbReference type="RefSeq" id="WP_179483468.1">
    <property type="nucleotide sequence ID" value="NZ_JACCFW010000001.1"/>
</dbReference>
<feature type="transmembrane region" description="Helical" evidence="1">
    <location>
        <begin position="38"/>
        <end position="54"/>
    </location>
</feature>
<dbReference type="EMBL" id="JACCFW010000001">
    <property type="protein sequence ID" value="NYJ76408.1"/>
    <property type="molecule type" value="Genomic_DNA"/>
</dbReference>
<reference evidence="2 3" key="1">
    <citation type="submission" date="2020-07" db="EMBL/GenBank/DDBJ databases">
        <title>Sequencing the genomes of 1000 actinobacteria strains.</title>
        <authorList>
            <person name="Klenk H.-P."/>
        </authorList>
    </citation>
    <scope>NUCLEOTIDE SEQUENCE [LARGE SCALE GENOMIC DNA]</scope>
    <source>
        <strain evidence="2 3">DSM 29531</strain>
    </source>
</reference>
<comment type="caution">
    <text evidence="2">The sequence shown here is derived from an EMBL/GenBank/DDBJ whole genome shotgun (WGS) entry which is preliminary data.</text>
</comment>
<gene>
    <name evidence="2" type="ORF">HNR15_003371</name>
</gene>
<organism evidence="2 3">
    <name type="scientific">Allobranchiibius huperziae</name>
    <dbReference type="NCBI Taxonomy" id="1874116"/>
    <lineage>
        <taxon>Bacteria</taxon>
        <taxon>Bacillati</taxon>
        <taxon>Actinomycetota</taxon>
        <taxon>Actinomycetes</taxon>
        <taxon>Micrococcales</taxon>
        <taxon>Dermacoccaceae</taxon>
        <taxon>Allobranchiibius</taxon>
    </lineage>
</organism>
<evidence type="ECO:0000256" key="1">
    <source>
        <dbReference type="SAM" id="Phobius"/>
    </source>
</evidence>
<dbReference type="Proteomes" id="UP000571817">
    <property type="component" value="Unassembled WGS sequence"/>
</dbReference>
<name>A0A853DI23_9MICO</name>